<gene>
    <name evidence="2" type="ORF">BpHYR1_015750</name>
</gene>
<keyword evidence="1" id="KW-1133">Transmembrane helix</keyword>
<keyword evidence="1" id="KW-0812">Transmembrane</keyword>
<sequence length="183" mass="21605">MKFIAKILFKLIHLKLLNNAKNFQKKRKKEDGSQNEENKLCSTCNMPMAKRRYFFLNIFYIKRCNIFIIKDFGVGHPRVLFSLTSSVLAWSEFYNLILNVIFFLIQRKKIDVIFNLLLKNIFDYKNLILMINLSKNLMPNSDLFDVENIYSVNNLLKIRVLCGSSDPKLAKVQILWKTYMCTS</sequence>
<feature type="transmembrane region" description="Helical" evidence="1">
    <location>
        <begin position="79"/>
        <end position="105"/>
    </location>
</feature>
<evidence type="ECO:0000313" key="3">
    <source>
        <dbReference type="Proteomes" id="UP000276133"/>
    </source>
</evidence>
<proteinExistence type="predicted"/>
<evidence type="ECO:0000313" key="2">
    <source>
        <dbReference type="EMBL" id="RMZ96809.1"/>
    </source>
</evidence>
<name>A0A3M7PCU2_BRAPC</name>
<protein>
    <submittedName>
        <fullName evidence="2">Uncharacterized protein</fullName>
    </submittedName>
</protein>
<feature type="transmembrane region" description="Helical" evidence="1">
    <location>
        <begin position="53"/>
        <end position="73"/>
    </location>
</feature>
<dbReference type="Proteomes" id="UP000276133">
    <property type="component" value="Unassembled WGS sequence"/>
</dbReference>
<keyword evidence="1" id="KW-0472">Membrane</keyword>
<comment type="caution">
    <text evidence="2">The sequence shown here is derived from an EMBL/GenBank/DDBJ whole genome shotgun (WGS) entry which is preliminary data.</text>
</comment>
<keyword evidence="3" id="KW-1185">Reference proteome</keyword>
<dbReference type="AlphaFoldDB" id="A0A3M7PCU2"/>
<evidence type="ECO:0000256" key="1">
    <source>
        <dbReference type="SAM" id="Phobius"/>
    </source>
</evidence>
<dbReference type="EMBL" id="REGN01011886">
    <property type="protein sequence ID" value="RMZ96809.1"/>
    <property type="molecule type" value="Genomic_DNA"/>
</dbReference>
<accession>A0A3M7PCU2</accession>
<organism evidence="2 3">
    <name type="scientific">Brachionus plicatilis</name>
    <name type="common">Marine rotifer</name>
    <name type="synonym">Brachionus muelleri</name>
    <dbReference type="NCBI Taxonomy" id="10195"/>
    <lineage>
        <taxon>Eukaryota</taxon>
        <taxon>Metazoa</taxon>
        <taxon>Spiralia</taxon>
        <taxon>Gnathifera</taxon>
        <taxon>Rotifera</taxon>
        <taxon>Eurotatoria</taxon>
        <taxon>Monogononta</taxon>
        <taxon>Pseudotrocha</taxon>
        <taxon>Ploima</taxon>
        <taxon>Brachionidae</taxon>
        <taxon>Brachionus</taxon>
    </lineage>
</organism>
<reference evidence="2 3" key="1">
    <citation type="journal article" date="2018" name="Sci. Rep.">
        <title>Genomic signatures of local adaptation to the degree of environmental predictability in rotifers.</title>
        <authorList>
            <person name="Franch-Gras L."/>
            <person name="Hahn C."/>
            <person name="Garcia-Roger E.M."/>
            <person name="Carmona M.J."/>
            <person name="Serra M."/>
            <person name="Gomez A."/>
        </authorList>
    </citation>
    <scope>NUCLEOTIDE SEQUENCE [LARGE SCALE GENOMIC DNA]</scope>
    <source>
        <strain evidence="2">HYR1</strain>
    </source>
</reference>